<protein>
    <recommendedName>
        <fullName evidence="3">DUF4244 domain-containing protein</fullName>
    </recommendedName>
</protein>
<dbReference type="Proteomes" id="UP000571817">
    <property type="component" value="Unassembled WGS sequence"/>
</dbReference>
<comment type="caution">
    <text evidence="1">The sequence shown here is derived from an EMBL/GenBank/DDBJ whole genome shotgun (WGS) entry which is preliminary data.</text>
</comment>
<reference evidence="1 2" key="1">
    <citation type="submission" date="2020-07" db="EMBL/GenBank/DDBJ databases">
        <title>Sequencing the genomes of 1000 actinobacteria strains.</title>
        <authorList>
            <person name="Klenk H.-P."/>
        </authorList>
    </citation>
    <scope>NUCLEOTIDE SEQUENCE [LARGE SCALE GENOMIC DNA]</scope>
    <source>
        <strain evidence="1 2">DSM 29531</strain>
    </source>
</reference>
<dbReference type="InterPro" id="IPR025338">
    <property type="entry name" value="DUF4244"/>
</dbReference>
<accession>A0A853DBR0</accession>
<sequence length="72" mass="7707">MTRLMVRMRRWWARRWSAVTSAGRQAGMSTAEYAVGTLAAVAFAVVLIGVVKSGAVKTTLTSIIQHALSVAS</sequence>
<gene>
    <name evidence="1" type="ORF">HNR15_000372</name>
</gene>
<dbReference type="AlphaFoldDB" id="A0A853DBR0"/>
<evidence type="ECO:0000313" key="2">
    <source>
        <dbReference type="Proteomes" id="UP000571817"/>
    </source>
</evidence>
<evidence type="ECO:0008006" key="3">
    <source>
        <dbReference type="Google" id="ProtNLM"/>
    </source>
</evidence>
<name>A0A853DBR0_9MICO</name>
<organism evidence="1 2">
    <name type="scientific">Allobranchiibius huperziae</name>
    <dbReference type="NCBI Taxonomy" id="1874116"/>
    <lineage>
        <taxon>Bacteria</taxon>
        <taxon>Bacillati</taxon>
        <taxon>Actinomycetota</taxon>
        <taxon>Actinomycetes</taxon>
        <taxon>Micrococcales</taxon>
        <taxon>Dermacoccaceae</taxon>
        <taxon>Allobranchiibius</taxon>
    </lineage>
</organism>
<keyword evidence="2" id="KW-1185">Reference proteome</keyword>
<proteinExistence type="predicted"/>
<dbReference type="EMBL" id="JACCFW010000001">
    <property type="protein sequence ID" value="NYJ73409.1"/>
    <property type="molecule type" value="Genomic_DNA"/>
</dbReference>
<evidence type="ECO:0000313" key="1">
    <source>
        <dbReference type="EMBL" id="NYJ73409.1"/>
    </source>
</evidence>
<dbReference type="Pfam" id="PF14029">
    <property type="entry name" value="DUF4244"/>
    <property type="match status" value="1"/>
</dbReference>
<dbReference type="RefSeq" id="WP_179478656.1">
    <property type="nucleotide sequence ID" value="NZ_JACCFW010000001.1"/>
</dbReference>